<keyword evidence="5" id="KW-1185">Reference proteome</keyword>
<evidence type="ECO:0000259" key="3">
    <source>
        <dbReference type="Pfam" id="PF20151"/>
    </source>
</evidence>
<feature type="transmembrane region" description="Helical" evidence="2">
    <location>
        <begin position="87"/>
        <end position="106"/>
    </location>
</feature>
<feature type="transmembrane region" description="Helical" evidence="2">
    <location>
        <begin position="241"/>
        <end position="260"/>
    </location>
</feature>
<keyword evidence="2" id="KW-0472">Membrane</keyword>
<dbReference type="OrthoDB" id="2679643at2759"/>
<protein>
    <recommendedName>
        <fullName evidence="3">DUF6533 domain-containing protein</fullName>
    </recommendedName>
</protein>
<feature type="transmembrane region" description="Helical" evidence="2">
    <location>
        <begin position="149"/>
        <end position="174"/>
    </location>
</feature>
<dbReference type="HOGENOM" id="CLU_053377_1_0_1"/>
<sequence length="366" mass="40349">MNSPASPTSLGIDPGVTIRSESDSVDLGSSRLPAEYDLVSIFAGHVIAKQLSTAFLTLVVWEFVITTDTAIQLFWGGRWSIAKIMYVANLYTTLFTLGTILLMLIIPSPPVIFCNVAPWMLIVGTVISFAIIRFAMISRVYALWNRNKWVLASSCFLCILHIGYYTAMVTYAFANGTWTPASLPFTGCFVTLGFDKLWTVCIPTLVFETVNVSLIVYKTWSIAGQSNIRTPLVTMLLEDGVLYYLVVIAIQILTSVSFFIPSDLTIPLVRAYPTFVVIGVACNRLFSRLQSLLLSKGKGQTGFSTIDAWSSAMPNFTYGGGKADGESNARTPHVQLGKKEPRRHQSITDLDIRMGPIGKMTPMYDD</sequence>
<dbReference type="AlphaFoldDB" id="A0A0C3B547"/>
<accession>A0A0C3B547</accession>
<proteinExistence type="predicted"/>
<reference evidence="5" key="2">
    <citation type="submission" date="2015-01" db="EMBL/GenBank/DDBJ databases">
        <title>Evolutionary Origins and Diversification of the Mycorrhizal Mutualists.</title>
        <authorList>
            <consortium name="DOE Joint Genome Institute"/>
            <consortium name="Mycorrhizal Genomics Consortium"/>
            <person name="Kohler A."/>
            <person name="Kuo A."/>
            <person name="Nagy L.G."/>
            <person name="Floudas D."/>
            <person name="Copeland A."/>
            <person name="Barry K.W."/>
            <person name="Cichocki N."/>
            <person name="Veneault-Fourrey C."/>
            <person name="LaButti K."/>
            <person name="Lindquist E.A."/>
            <person name="Lipzen A."/>
            <person name="Lundell T."/>
            <person name="Morin E."/>
            <person name="Murat C."/>
            <person name="Riley R."/>
            <person name="Ohm R."/>
            <person name="Sun H."/>
            <person name="Tunlid A."/>
            <person name="Henrissat B."/>
            <person name="Grigoriev I.V."/>
            <person name="Hibbett D.S."/>
            <person name="Martin F."/>
        </authorList>
    </citation>
    <scope>NUCLEOTIDE SEQUENCE [LARGE SCALE GENOMIC DNA]</scope>
    <source>
        <strain evidence="5">MAFF 305830</strain>
    </source>
</reference>
<evidence type="ECO:0000313" key="5">
    <source>
        <dbReference type="Proteomes" id="UP000054097"/>
    </source>
</evidence>
<dbReference type="Proteomes" id="UP000054097">
    <property type="component" value="Unassembled WGS sequence"/>
</dbReference>
<feature type="domain" description="DUF6533" evidence="3">
    <location>
        <begin position="52"/>
        <end position="94"/>
    </location>
</feature>
<name>A0A0C3B547_SERVB</name>
<dbReference type="Pfam" id="PF20151">
    <property type="entry name" value="DUF6533"/>
    <property type="match status" value="1"/>
</dbReference>
<keyword evidence="2" id="KW-1133">Transmembrane helix</keyword>
<evidence type="ECO:0000256" key="2">
    <source>
        <dbReference type="SAM" id="Phobius"/>
    </source>
</evidence>
<feature type="transmembrane region" description="Helical" evidence="2">
    <location>
        <begin position="118"/>
        <end position="137"/>
    </location>
</feature>
<evidence type="ECO:0000313" key="4">
    <source>
        <dbReference type="EMBL" id="KIM31945.1"/>
    </source>
</evidence>
<feature type="transmembrane region" description="Helical" evidence="2">
    <location>
        <begin position="197"/>
        <end position="220"/>
    </location>
</feature>
<gene>
    <name evidence="4" type="ORF">M408DRAFT_241169</name>
</gene>
<organism evidence="4 5">
    <name type="scientific">Serendipita vermifera MAFF 305830</name>
    <dbReference type="NCBI Taxonomy" id="933852"/>
    <lineage>
        <taxon>Eukaryota</taxon>
        <taxon>Fungi</taxon>
        <taxon>Dikarya</taxon>
        <taxon>Basidiomycota</taxon>
        <taxon>Agaricomycotina</taxon>
        <taxon>Agaricomycetes</taxon>
        <taxon>Sebacinales</taxon>
        <taxon>Serendipitaceae</taxon>
        <taxon>Serendipita</taxon>
    </lineage>
</organism>
<feature type="region of interest" description="Disordered" evidence="1">
    <location>
        <begin position="322"/>
        <end position="342"/>
    </location>
</feature>
<dbReference type="EMBL" id="KN824281">
    <property type="protein sequence ID" value="KIM31945.1"/>
    <property type="molecule type" value="Genomic_DNA"/>
</dbReference>
<dbReference type="InterPro" id="IPR045340">
    <property type="entry name" value="DUF6533"/>
</dbReference>
<feature type="transmembrane region" description="Helical" evidence="2">
    <location>
        <begin position="266"/>
        <end position="286"/>
    </location>
</feature>
<evidence type="ECO:0000256" key="1">
    <source>
        <dbReference type="SAM" id="MobiDB-lite"/>
    </source>
</evidence>
<keyword evidence="2" id="KW-0812">Transmembrane</keyword>
<reference evidence="4 5" key="1">
    <citation type="submission" date="2014-04" db="EMBL/GenBank/DDBJ databases">
        <authorList>
            <consortium name="DOE Joint Genome Institute"/>
            <person name="Kuo A."/>
            <person name="Zuccaro A."/>
            <person name="Kohler A."/>
            <person name="Nagy L.G."/>
            <person name="Floudas D."/>
            <person name="Copeland A."/>
            <person name="Barry K.W."/>
            <person name="Cichocki N."/>
            <person name="Veneault-Fourrey C."/>
            <person name="LaButti K."/>
            <person name="Lindquist E.A."/>
            <person name="Lipzen A."/>
            <person name="Lundell T."/>
            <person name="Morin E."/>
            <person name="Murat C."/>
            <person name="Sun H."/>
            <person name="Tunlid A."/>
            <person name="Henrissat B."/>
            <person name="Grigoriev I.V."/>
            <person name="Hibbett D.S."/>
            <person name="Martin F."/>
            <person name="Nordberg H.P."/>
            <person name="Cantor M.N."/>
            <person name="Hua S.X."/>
        </authorList>
    </citation>
    <scope>NUCLEOTIDE SEQUENCE [LARGE SCALE GENOMIC DNA]</scope>
    <source>
        <strain evidence="4 5">MAFF 305830</strain>
    </source>
</reference>